<gene>
    <name evidence="1" type="ORF">MPHL21000_21290</name>
</gene>
<keyword evidence="2" id="KW-1185">Reference proteome</keyword>
<comment type="caution">
    <text evidence="1">The sequence shown here is derived from an EMBL/GenBank/DDBJ whole genome shotgun (WGS) entry which is preliminary data.</text>
</comment>
<dbReference type="EMBL" id="ANBP01000044">
    <property type="protein sequence ID" value="KAB7752505.1"/>
    <property type="molecule type" value="Genomic_DNA"/>
</dbReference>
<organism evidence="1 2">
    <name type="scientific">Mycolicibacterium phlei DSM 43239 = CCUG 21000</name>
    <dbReference type="NCBI Taxonomy" id="1226750"/>
    <lineage>
        <taxon>Bacteria</taxon>
        <taxon>Bacillati</taxon>
        <taxon>Actinomycetota</taxon>
        <taxon>Actinomycetes</taxon>
        <taxon>Mycobacteriales</taxon>
        <taxon>Mycobacteriaceae</taxon>
        <taxon>Mycolicibacterium</taxon>
    </lineage>
</organism>
<evidence type="ECO:0000313" key="1">
    <source>
        <dbReference type="EMBL" id="KAB7752505.1"/>
    </source>
</evidence>
<dbReference type="AlphaFoldDB" id="A0A5N5USG3"/>
<reference evidence="1 2" key="1">
    <citation type="submission" date="2012-10" db="EMBL/GenBank/DDBJ databases">
        <title>The draft sequence of the Mycobacterium pheli genome.</title>
        <authorList>
            <person name="Pettersson B.M.F."/>
            <person name="Das S."/>
            <person name="Dasgupta S."/>
            <person name="Bhattacharya A."/>
            <person name="Kirsebom L.A."/>
        </authorList>
    </citation>
    <scope>NUCLEOTIDE SEQUENCE [LARGE SCALE GENOMIC DNA]</scope>
    <source>
        <strain evidence="1 2">CCUG 21000</strain>
    </source>
</reference>
<dbReference type="Pfam" id="PF07874">
    <property type="entry name" value="DUF1660"/>
    <property type="match status" value="1"/>
</dbReference>
<dbReference type="Proteomes" id="UP000325690">
    <property type="component" value="Unassembled WGS sequence"/>
</dbReference>
<accession>A0A5N5USG3</accession>
<dbReference type="RefSeq" id="WP_061481906.1">
    <property type="nucleotide sequence ID" value="NZ_ANBO01000043.1"/>
</dbReference>
<name>A0A5N5USG3_MYCPH</name>
<evidence type="ECO:0000313" key="2">
    <source>
        <dbReference type="Proteomes" id="UP000325690"/>
    </source>
</evidence>
<protein>
    <submittedName>
        <fullName evidence="1">Uncharacterized protein</fullName>
    </submittedName>
</protein>
<sequence length="83" mass="9273">MTAPKTLACKVFGHDPTFEAHEATMRWACSRCGQARGEKRYPTAAEAQRYAAAFNKRDSADLGKRAPLLGLLPLRVWRALRRG</sequence>
<proteinExistence type="predicted"/>
<dbReference type="InterPro" id="IPR012455">
    <property type="entry name" value="DUF1660"/>
</dbReference>
<dbReference type="GeneID" id="74302795"/>